<gene>
    <name evidence="1" type="ORF">HERI1096_LOCUS13216</name>
</gene>
<organism evidence="1">
    <name type="scientific">Haptolina ericina</name>
    <dbReference type="NCBI Taxonomy" id="156174"/>
    <lineage>
        <taxon>Eukaryota</taxon>
        <taxon>Haptista</taxon>
        <taxon>Haptophyta</taxon>
        <taxon>Prymnesiophyceae</taxon>
        <taxon>Prymnesiales</taxon>
        <taxon>Prymnesiaceae</taxon>
        <taxon>Haptolina</taxon>
    </lineage>
</organism>
<name>A0A7S3AR02_9EUKA</name>
<evidence type="ECO:0000313" key="1">
    <source>
        <dbReference type="EMBL" id="CAE0112556.1"/>
    </source>
</evidence>
<dbReference type="EMBL" id="HBHX01023774">
    <property type="protein sequence ID" value="CAE0112556.1"/>
    <property type="molecule type" value="Transcribed_RNA"/>
</dbReference>
<accession>A0A7S3AR02</accession>
<proteinExistence type="predicted"/>
<reference evidence="1" key="1">
    <citation type="submission" date="2021-01" db="EMBL/GenBank/DDBJ databases">
        <authorList>
            <person name="Corre E."/>
            <person name="Pelletier E."/>
            <person name="Niang G."/>
            <person name="Scheremetjew M."/>
            <person name="Finn R."/>
            <person name="Kale V."/>
            <person name="Holt S."/>
            <person name="Cochrane G."/>
            <person name="Meng A."/>
            <person name="Brown T."/>
            <person name="Cohen L."/>
        </authorList>
    </citation>
    <scope>NUCLEOTIDE SEQUENCE</scope>
    <source>
        <strain evidence="1">CCMP281</strain>
    </source>
</reference>
<dbReference type="AlphaFoldDB" id="A0A7S3AR02"/>
<sequence>MALTPPACLHLLTRAAMARLQEIVQDRALPGTDAELSSLLQLLSLAGMAVPLSEPGVLLQADKWCATLTSLIHRVMPLFAELIAEDEICEIQRSAAAAQTPPATPRPPAPPPEALSKFLGRPLMPAHRLFFLYAARRVEAADAPRASQVLPLALEALQSASCELEHHLDFLKALVPAMLGAPEKLSDSLLDEVGTKLLLPLCKGSAVVHKLLLNLLEGLCLSARAQLLANDGAILRRLNSIAHQGRQDGEVGEEEVHIDSAYERLNQLMQRVSAQRDV</sequence>
<protein>
    <submittedName>
        <fullName evidence="1">Uncharacterized protein</fullName>
    </submittedName>
</protein>